<reference evidence="6" key="2">
    <citation type="submission" date="2023-06" db="EMBL/GenBank/DDBJ databases">
        <authorList>
            <person name="Ma L."/>
            <person name="Liu K.-W."/>
            <person name="Li Z."/>
            <person name="Hsiao Y.-Y."/>
            <person name="Qi Y."/>
            <person name="Fu T."/>
            <person name="Tang G."/>
            <person name="Zhang D."/>
            <person name="Sun W.-H."/>
            <person name="Liu D.-K."/>
            <person name="Li Y."/>
            <person name="Chen G.-Z."/>
            <person name="Liu X.-D."/>
            <person name="Liao X.-Y."/>
            <person name="Jiang Y.-T."/>
            <person name="Yu X."/>
            <person name="Hao Y."/>
            <person name="Huang J."/>
            <person name="Zhao X.-W."/>
            <person name="Ke S."/>
            <person name="Chen Y.-Y."/>
            <person name="Wu W.-L."/>
            <person name="Hsu J.-L."/>
            <person name="Lin Y.-F."/>
            <person name="Huang M.-D."/>
            <person name="Li C.-Y."/>
            <person name="Huang L."/>
            <person name="Wang Z.-W."/>
            <person name="Zhao X."/>
            <person name="Zhong W.-Y."/>
            <person name="Peng D.-H."/>
            <person name="Ahmad S."/>
            <person name="Lan S."/>
            <person name="Zhang J.-S."/>
            <person name="Tsai W.-C."/>
            <person name="Van De Peer Y."/>
            <person name="Liu Z.-J."/>
        </authorList>
    </citation>
    <scope>NUCLEOTIDE SEQUENCE</scope>
    <source>
        <strain evidence="6">SCP</strain>
        <tissue evidence="6">Leaves</tissue>
    </source>
</reference>
<reference evidence="6" key="1">
    <citation type="journal article" date="2023" name="Nat. Commun.">
        <title>Diploid and tetraploid genomes of Acorus and the evolution of monocots.</title>
        <authorList>
            <person name="Ma L."/>
            <person name="Liu K.W."/>
            <person name="Li Z."/>
            <person name="Hsiao Y.Y."/>
            <person name="Qi Y."/>
            <person name="Fu T."/>
            <person name="Tang G.D."/>
            <person name="Zhang D."/>
            <person name="Sun W.H."/>
            <person name="Liu D.K."/>
            <person name="Li Y."/>
            <person name="Chen G.Z."/>
            <person name="Liu X.D."/>
            <person name="Liao X.Y."/>
            <person name="Jiang Y.T."/>
            <person name="Yu X."/>
            <person name="Hao Y."/>
            <person name="Huang J."/>
            <person name="Zhao X.W."/>
            <person name="Ke S."/>
            <person name="Chen Y.Y."/>
            <person name="Wu W.L."/>
            <person name="Hsu J.L."/>
            <person name="Lin Y.F."/>
            <person name="Huang M.D."/>
            <person name="Li C.Y."/>
            <person name="Huang L."/>
            <person name="Wang Z.W."/>
            <person name="Zhao X."/>
            <person name="Zhong W.Y."/>
            <person name="Peng D.H."/>
            <person name="Ahmad S."/>
            <person name="Lan S."/>
            <person name="Zhang J.S."/>
            <person name="Tsai W.C."/>
            <person name="Van de Peer Y."/>
            <person name="Liu Z.J."/>
        </authorList>
    </citation>
    <scope>NUCLEOTIDE SEQUENCE</scope>
    <source>
        <strain evidence="6">SCP</strain>
    </source>
</reference>
<dbReference type="Pfam" id="PF04791">
    <property type="entry name" value="LMBR1"/>
    <property type="match status" value="1"/>
</dbReference>
<evidence type="ECO:0000313" key="6">
    <source>
        <dbReference type="EMBL" id="KAK1265736.1"/>
    </source>
</evidence>
<evidence type="ECO:0000256" key="5">
    <source>
        <dbReference type="SAM" id="Phobius"/>
    </source>
</evidence>
<gene>
    <name evidence="6" type="ORF">QJS04_geneDACA011481</name>
</gene>
<proteinExistence type="predicted"/>
<keyword evidence="4 5" id="KW-0472">Membrane</keyword>
<comment type="caution">
    <text evidence="6">The sequence shown here is derived from an EMBL/GenBank/DDBJ whole genome shotgun (WGS) entry which is preliminary data.</text>
</comment>
<protein>
    <submittedName>
        <fullName evidence="6">LIMR family protein</fullName>
    </submittedName>
</protein>
<sequence length="144" mass="15751">MGDFNLALVIVAVVVCVLVLLFNVYLLVNYQHPDDVNQAYLPKAVVVLGLSVAAISILMLPADVANRQACHHALYSGIGIACLPLGLIFSFIRCPKAVITHSRHSISRWGFDIKFVIAKSFTFLALCFGILITVCETCNLEIVF</sequence>
<feature type="transmembrane region" description="Helical" evidence="5">
    <location>
        <begin position="72"/>
        <end position="92"/>
    </location>
</feature>
<evidence type="ECO:0000256" key="4">
    <source>
        <dbReference type="ARBA" id="ARBA00023136"/>
    </source>
</evidence>
<feature type="transmembrane region" description="Helical" evidence="5">
    <location>
        <begin position="6"/>
        <end position="28"/>
    </location>
</feature>
<name>A0AAV9ANP1_ACOGR</name>
<keyword evidence="7" id="KW-1185">Reference proteome</keyword>
<dbReference type="Proteomes" id="UP001179952">
    <property type="component" value="Unassembled WGS sequence"/>
</dbReference>
<evidence type="ECO:0000256" key="3">
    <source>
        <dbReference type="ARBA" id="ARBA00022989"/>
    </source>
</evidence>
<feature type="transmembrane region" description="Helical" evidence="5">
    <location>
        <begin position="113"/>
        <end position="134"/>
    </location>
</feature>
<comment type="subcellular location">
    <subcellularLocation>
        <location evidence="1">Membrane</location>
        <topology evidence="1">Multi-pass membrane protein</topology>
    </subcellularLocation>
</comment>
<dbReference type="PANTHER" id="PTHR31652">
    <property type="entry name" value="LIMR FAMILY PROTEIN DDB_G0283707-RELATED"/>
    <property type="match status" value="1"/>
</dbReference>
<dbReference type="GO" id="GO:0016020">
    <property type="term" value="C:membrane"/>
    <property type="evidence" value="ECO:0007669"/>
    <property type="project" value="UniProtKB-SubCell"/>
</dbReference>
<feature type="transmembrane region" description="Helical" evidence="5">
    <location>
        <begin position="40"/>
        <end position="60"/>
    </location>
</feature>
<dbReference type="EMBL" id="JAUJYN010000008">
    <property type="protein sequence ID" value="KAK1265736.1"/>
    <property type="molecule type" value="Genomic_DNA"/>
</dbReference>
<dbReference type="InterPro" id="IPR006876">
    <property type="entry name" value="LMBR1-like_membr_prot"/>
</dbReference>
<keyword evidence="2 5" id="KW-0812">Transmembrane</keyword>
<evidence type="ECO:0000256" key="1">
    <source>
        <dbReference type="ARBA" id="ARBA00004141"/>
    </source>
</evidence>
<dbReference type="PANTHER" id="PTHR31652:SF0">
    <property type="entry name" value="LIMR FAMILY PROTEIN DDB_G0283707-RELATED"/>
    <property type="match status" value="1"/>
</dbReference>
<organism evidence="6 7">
    <name type="scientific">Acorus gramineus</name>
    <name type="common">Dwarf sweet flag</name>
    <dbReference type="NCBI Taxonomy" id="55184"/>
    <lineage>
        <taxon>Eukaryota</taxon>
        <taxon>Viridiplantae</taxon>
        <taxon>Streptophyta</taxon>
        <taxon>Embryophyta</taxon>
        <taxon>Tracheophyta</taxon>
        <taxon>Spermatophyta</taxon>
        <taxon>Magnoliopsida</taxon>
        <taxon>Liliopsida</taxon>
        <taxon>Acoraceae</taxon>
        <taxon>Acorus</taxon>
    </lineage>
</organism>
<evidence type="ECO:0000313" key="7">
    <source>
        <dbReference type="Proteomes" id="UP001179952"/>
    </source>
</evidence>
<evidence type="ECO:0000256" key="2">
    <source>
        <dbReference type="ARBA" id="ARBA00022692"/>
    </source>
</evidence>
<keyword evidence="3 5" id="KW-1133">Transmembrane helix</keyword>
<accession>A0AAV9ANP1</accession>
<dbReference type="AlphaFoldDB" id="A0AAV9ANP1"/>